<name>A0A9X8UL06_9FIRM</name>
<proteinExistence type="predicted"/>
<dbReference type="Proteomes" id="UP000294682">
    <property type="component" value="Unassembled WGS sequence"/>
</dbReference>
<evidence type="ECO:0000313" key="2">
    <source>
        <dbReference type="Proteomes" id="UP000294682"/>
    </source>
</evidence>
<organism evidence="1 2">
    <name type="scientific">Harryflintia acetispora</name>
    <dbReference type="NCBI Taxonomy" id="1849041"/>
    <lineage>
        <taxon>Bacteria</taxon>
        <taxon>Bacillati</taxon>
        <taxon>Bacillota</taxon>
        <taxon>Clostridia</taxon>
        <taxon>Eubacteriales</taxon>
        <taxon>Oscillospiraceae</taxon>
        <taxon>Harryflintia</taxon>
    </lineage>
</organism>
<evidence type="ECO:0000313" key="1">
    <source>
        <dbReference type="EMBL" id="TCL45064.1"/>
    </source>
</evidence>
<accession>A0A9X8UL06</accession>
<reference evidence="1 2" key="1">
    <citation type="submission" date="2019-03" db="EMBL/GenBank/DDBJ databases">
        <title>Genomic Encyclopedia of Type Strains, Phase IV (KMG-IV): sequencing the most valuable type-strain genomes for metagenomic binning, comparative biology and taxonomic classification.</title>
        <authorList>
            <person name="Goeker M."/>
        </authorList>
    </citation>
    <scope>NUCLEOTIDE SEQUENCE [LARGE SCALE GENOMIC DNA]</scope>
    <source>
        <strain evidence="1 2">DSM 100433</strain>
    </source>
</reference>
<dbReference type="RefSeq" id="WP_132083363.1">
    <property type="nucleotide sequence ID" value="NZ_SLUK01000001.1"/>
</dbReference>
<dbReference type="AlphaFoldDB" id="A0A9X8UL06"/>
<dbReference type="EMBL" id="SLUK01000001">
    <property type="protein sequence ID" value="TCL45064.1"/>
    <property type="molecule type" value="Genomic_DNA"/>
</dbReference>
<sequence length="107" mass="12195">MELLWIIFITAFAAVFAYYCGGYIDRRASARQHVEEERERTQYICDLAGYSLGFAEFLCERAWLPAAQLTAAAKDLARYTVEYNGEDFSPEEYGALFEEIERAGARG</sequence>
<gene>
    <name evidence="1" type="ORF">EDD78_10141</name>
</gene>
<keyword evidence="2" id="KW-1185">Reference proteome</keyword>
<comment type="caution">
    <text evidence="1">The sequence shown here is derived from an EMBL/GenBank/DDBJ whole genome shotgun (WGS) entry which is preliminary data.</text>
</comment>
<protein>
    <submittedName>
        <fullName evidence="1">Uncharacterized protein</fullName>
    </submittedName>
</protein>